<dbReference type="InterPro" id="IPR037152">
    <property type="entry name" value="L-asparaginase_N_sf"/>
</dbReference>
<dbReference type="Pfam" id="PF00710">
    <property type="entry name" value="Asparaginase"/>
    <property type="match status" value="1"/>
</dbReference>
<dbReference type="SUPFAM" id="SSF53774">
    <property type="entry name" value="Glutaminase/Asparaginase"/>
    <property type="match status" value="1"/>
</dbReference>
<dbReference type="SMART" id="SM00870">
    <property type="entry name" value="Asparaginase"/>
    <property type="match status" value="1"/>
</dbReference>
<dbReference type="EC" id="3.5.1.1" evidence="2"/>
<proteinExistence type="inferred from homology"/>
<keyword evidence="10" id="KW-1185">Reference proteome</keyword>
<dbReference type="InterPro" id="IPR004550">
    <property type="entry name" value="AsnASE_II"/>
</dbReference>
<evidence type="ECO:0000256" key="5">
    <source>
        <dbReference type="PIRSR" id="PIRSR001220-2"/>
    </source>
</evidence>
<evidence type="ECO:0000256" key="4">
    <source>
        <dbReference type="PIRSR" id="PIRSR001220-1"/>
    </source>
</evidence>
<protein>
    <recommendedName>
        <fullName evidence="2">asparaginase</fullName>
        <ecNumber evidence="2">3.5.1.1</ecNumber>
    </recommendedName>
</protein>
<dbReference type="PIRSF" id="PIRSF500176">
    <property type="entry name" value="L_ASNase"/>
    <property type="match status" value="1"/>
</dbReference>
<keyword evidence="3" id="KW-0378">Hydrolase</keyword>
<dbReference type="PROSITE" id="PS00144">
    <property type="entry name" value="ASN_GLN_ASE_1"/>
    <property type="match status" value="1"/>
</dbReference>
<dbReference type="Gene3D" id="3.40.50.1170">
    <property type="entry name" value="L-asparaginase, N-terminal domain"/>
    <property type="match status" value="1"/>
</dbReference>
<evidence type="ECO:0000259" key="7">
    <source>
        <dbReference type="Pfam" id="PF00710"/>
    </source>
</evidence>
<dbReference type="STRING" id="1431546.CAQU_08365"/>
<dbReference type="InterPro" id="IPR006034">
    <property type="entry name" value="Asparaginase/glutaminase-like"/>
</dbReference>
<feature type="binding site" evidence="5">
    <location>
        <begin position="110"/>
        <end position="111"/>
    </location>
    <ligand>
        <name>substrate</name>
    </ligand>
</feature>
<dbReference type="GO" id="GO:0006528">
    <property type="term" value="P:asparagine metabolic process"/>
    <property type="evidence" value="ECO:0007669"/>
    <property type="project" value="InterPro"/>
</dbReference>
<dbReference type="InterPro" id="IPR020827">
    <property type="entry name" value="Asparaginase/glutaminase_AS1"/>
</dbReference>
<dbReference type="Pfam" id="PF17763">
    <property type="entry name" value="Asparaginase_C"/>
    <property type="match status" value="1"/>
</dbReference>
<feature type="binding site" evidence="5">
    <location>
        <position position="77"/>
    </location>
    <ligand>
        <name>substrate</name>
    </ligand>
</feature>
<dbReference type="PIRSF" id="PIRSF001220">
    <property type="entry name" value="L-ASNase_gatD"/>
    <property type="match status" value="1"/>
</dbReference>
<name>A0A1L7CGT7_9CORY</name>
<dbReference type="Gene3D" id="3.40.50.40">
    <property type="match status" value="1"/>
</dbReference>
<dbReference type="PROSITE" id="PS51732">
    <property type="entry name" value="ASN_GLN_ASE_3"/>
    <property type="match status" value="1"/>
</dbReference>
<feature type="active site" evidence="6">
    <location>
        <position position="32"/>
    </location>
</feature>
<feature type="active site" description="O-isoaspartyl threonine intermediate" evidence="4">
    <location>
        <position position="32"/>
    </location>
</feature>
<sequence>MTSAASNASDNPQDTTTEAVPKKIVVLTTGGTIACTHAPGGELLPTVSGEELVAPVRARFESTGVDIVVRELNRMDSSSMTFADIDEIVEAVHDALDDEDVTGVVVTHGTDSMEETAVAVDTFHNDPRPVIFTGAQHSFDHPQADGPGNLFEAIVIAGDSSARDIGALIVFGHAVIPARGATKWHTSDELAFATNGPEEPTRPDPIAPHKLADVRVDIVHAYAGASGDVVDALVEAGSQGLVVEAMGSGNVGSAMGAALARAMDKDIPVVISTRVPRGEVYGAYGGAGGGATLKAKGATGSTYMRSPQARVLLAIAIATGHHPATLF</sequence>
<feature type="domain" description="L-asparaginase N-terminal" evidence="7">
    <location>
        <begin position="23"/>
        <end position="195"/>
    </location>
</feature>
<evidence type="ECO:0000313" key="10">
    <source>
        <dbReference type="Proteomes" id="UP000185478"/>
    </source>
</evidence>
<dbReference type="PANTHER" id="PTHR11707">
    <property type="entry name" value="L-ASPARAGINASE"/>
    <property type="match status" value="1"/>
</dbReference>
<feature type="domain" description="Asparaginase/glutaminase C-terminal" evidence="8">
    <location>
        <begin position="215"/>
        <end position="325"/>
    </location>
</feature>
<organism evidence="9 10">
    <name type="scientific">Corynebacterium aquilae DSM 44791</name>
    <dbReference type="NCBI Taxonomy" id="1431546"/>
    <lineage>
        <taxon>Bacteria</taxon>
        <taxon>Bacillati</taxon>
        <taxon>Actinomycetota</taxon>
        <taxon>Actinomycetes</taxon>
        <taxon>Mycobacteriales</taxon>
        <taxon>Corynebacteriaceae</taxon>
        <taxon>Corynebacterium</taxon>
    </lineage>
</organism>
<dbReference type="CDD" id="cd08964">
    <property type="entry name" value="L-asparaginase_II"/>
    <property type="match status" value="1"/>
</dbReference>
<dbReference type="AlphaFoldDB" id="A0A1L7CGT7"/>
<evidence type="ECO:0000256" key="3">
    <source>
        <dbReference type="ARBA" id="ARBA00022801"/>
    </source>
</evidence>
<evidence type="ECO:0000259" key="8">
    <source>
        <dbReference type="Pfam" id="PF17763"/>
    </source>
</evidence>
<evidence type="ECO:0000256" key="2">
    <source>
        <dbReference type="ARBA" id="ARBA00012920"/>
    </source>
</evidence>
<evidence type="ECO:0000256" key="6">
    <source>
        <dbReference type="PROSITE-ProRule" id="PRU10099"/>
    </source>
</evidence>
<reference evidence="9 10" key="1">
    <citation type="submission" date="2014-08" db="EMBL/GenBank/DDBJ databases">
        <title>Complete genome sequence of Corynebacterium aquilae S-613T(T) (=DSM 44791(T)), isolated from the choana of a healthy golden eagle.</title>
        <authorList>
            <person name="Ruckert C."/>
            <person name="Albersmeier A."/>
            <person name="Winkler A."/>
            <person name="Kalinowski J."/>
        </authorList>
    </citation>
    <scope>NUCLEOTIDE SEQUENCE [LARGE SCALE GENOMIC DNA]</scope>
    <source>
        <strain evidence="9 10">S-613</strain>
    </source>
</reference>
<dbReference type="InterPro" id="IPR027474">
    <property type="entry name" value="L-asparaginase_N"/>
</dbReference>
<gene>
    <name evidence="9" type="ORF">CAQU_08365</name>
</gene>
<dbReference type="KEGG" id="caqu:CAQU_08365"/>
<evidence type="ECO:0000313" key="9">
    <source>
        <dbReference type="EMBL" id="APT85080.1"/>
    </source>
</evidence>
<dbReference type="SFLD" id="SFLDS00057">
    <property type="entry name" value="Glutaminase/Asparaginase"/>
    <property type="match status" value="1"/>
</dbReference>
<dbReference type="Proteomes" id="UP000185478">
    <property type="component" value="Chromosome"/>
</dbReference>
<dbReference type="GO" id="GO:0004067">
    <property type="term" value="F:asparaginase activity"/>
    <property type="evidence" value="ECO:0007669"/>
    <property type="project" value="UniProtKB-UniRule"/>
</dbReference>
<dbReference type="RefSeq" id="WP_075726792.1">
    <property type="nucleotide sequence ID" value="NZ_CP009245.1"/>
</dbReference>
<dbReference type="InterPro" id="IPR027473">
    <property type="entry name" value="L-asparaginase_C"/>
</dbReference>
<evidence type="ECO:0000256" key="1">
    <source>
        <dbReference type="ARBA" id="ARBA00010518"/>
    </source>
</evidence>
<dbReference type="InterPro" id="IPR040919">
    <property type="entry name" value="Asparaginase_C"/>
</dbReference>
<comment type="similarity">
    <text evidence="1">Belongs to the asparaginase 1 family.</text>
</comment>
<dbReference type="PANTHER" id="PTHR11707:SF28">
    <property type="entry name" value="60 KDA LYSOPHOSPHOLIPASE"/>
    <property type="match status" value="1"/>
</dbReference>
<dbReference type="PRINTS" id="PR00139">
    <property type="entry name" value="ASNGLNASE"/>
</dbReference>
<dbReference type="EMBL" id="CP009245">
    <property type="protein sequence ID" value="APT85080.1"/>
    <property type="molecule type" value="Genomic_DNA"/>
</dbReference>
<accession>A0A1L7CGT7</accession>
<dbReference type="OrthoDB" id="9788068at2"/>
<dbReference type="InterPro" id="IPR036152">
    <property type="entry name" value="Asp/glu_Ase-like_sf"/>
</dbReference>